<dbReference type="FunFam" id="3.20.20.70:FF:000138">
    <property type="entry name" value="NADPH dehydrogenase 1"/>
    <property type="match status" value="1"/>
</dbReference>
<protein>
    <submittedName>
        <fullName evidence="4">N-ethylmaleimide reductase</fullName>
    </submittedName>
</protein>
<dbReference type="InterPro" id="IPR013785">
    <property type="entry name" value="Aldolase_TIM"/>
</dbReference>
<dbReference type="EMBL" id="JAGMUU010000006">
    <property type="protein sequence ID" value="KAH7150564.1"/>
    <property type="molecule type" value="Genomic_DNA"/>
</dbReference>
<comment type="caution">
    <text evidence="4">The sequence shown here is derived from an EMBL/GenBank/DDBJ whole genome shotgun (WGS) entry which is preliminary data.</text>
</comment>
<organism evidence="4 5">
    <name type="scientific">Dactylonectria estremocensis</name>
    <dbReference type="NCBI Taxonomy" id="1079267"/>
    <lineage>
        <taxon>Eukaryota</taxon>
        <taxon>Fungi</taxon>
        <taxon>Dikarya</taxon>
        <taxon>Ascomycota</taxon>
        <taxon>Pezizomycotina</taxon>
        <taxon>Sordariomycetes</taxon>
        <taxon>Hypocreomycetidae</taxon>
        <taxon>Hypocreales</taxon>
        <taxon>Nectriaceae</taxon>
        <taxon>Dactylonectria</taxon>
    </lineage>
</organism>
<reference evidence="4" key="1">
    <citation type="journal article" date="2021" name="Nat. Commun.">
        <title>Genetic determinants of endophytism in the Arabidopsis root mycobiome.</title>
        <authorList>
            <person name="Mesny F."/>
            <person name="Miyauchi S."/>
            <person name="Thiergart T."/>
            <person name="Pickel B."/>
            <person name="Atanasova L."/>
            <person name="Karlsson M."/>
            <person name="Huettel B."/>
            <person name="Barry K.W."/>
            <person name="Haridas S."/>
            <person name="Chen C."/>
            <person name="Bauer D."/>
            <person name="Andreopoulos W."/>
            <person name="Pangilinan J."/>
            <person name="LaButti K."/>
            <person name="Riley R."/>
            <person name="Lipzen A."/>
            <person name="Clum A."/>
            <person name="Drula E."/>
            <person name="Henrissat B."/>
            <person name="Kohler A."/>
            <person name="Grigoriev I.V."/>
            <person name="Martin F.M."/>
            <person name="Hacquard S."/>
        </authorList>
    </citation>
    <scope>NUCLEOTIDE SEQUENCE</scope>
    <source>
        <strain evidence="4">MPI-CAGE-AT-0021</strain>
    </source>
</reference>
<keyword evidence="1" id="KW-0285">Flavoprotein</keyword>
<dbReference type="CDD" id="cd02933">
    <property type="entry name" value="OYE_like_FMN"/>
    <property type="match status" value="1"/>
</dbReference>
<evidence type="ECO:0000259" key="3">
    <source>
        <dbReference type="Pfam" id="PF00724"/>
    </source>
</evidence>
<evidence type="ECO:0000256" key="2">
    <source>
        <dbReference type="SAM" id="MobiDB-lite"/>
    </source>
</evidence>
<dbReference type="PANTHER" id="PTHR22893:SF91">
    <property type="entry name" value="NADPH DEHYDROGENASE 2-RELATED"/>
    <property type="match status" value="1"/>
</dbReference>
<dbReference type="InterPro" id="IPR045247">
    <property type="entry name" value="Oye-like"/>
</dbReference>
<dbReference type="AlphaFoldDB" id="A0A9P9F2V1"/>
<evidence type="ECO:0000313" key="5">
    <source>
        <dbReference type="Proteomes" id="UP000717696"/>
    </source>
</evidence>
<dbReference type="Proteomes" id="UP000717696">
    <property type="component" value="Unassembled WGS sequence"/>
</dbReference>
<name>A0A9P9F2V1_9HYPO</name>
<sequence>MMTSHNPEAHDEPDSDGTFRFISFQNPVDAKNRKKRRLARSHAIKQALEQKRKLQQESGLNFRVATLPGIICTSARQGGDAGTQYPISSPLLLFAGASQTRMAAEDSSKLQSWLTSCKLKQAAEPIFSVGDELVLLNFHSIFRTGLADPALLNATMLTFAFAASGTIDQEFLRYQSQALTSIRLRIESPDRATSESTVGAILLMAGIDHAPSRSTSHESNTAVAQSVSNTGSASHHRDETQDLNSAVMTGSSRIVDHTTFAELQWKRDPSTPKAFILPHGFQKRSHLLTGEFIEVLKDVHALKCIRDSGQYEAEDKAAWVAKIDNHQGSIQSRLVELPCVSSFLDCCYLATYLCSTVLRCKMWRGSVIPSHLSSQLLVKLHQANEDPVWESHPDVLVWLLYVGGGFAPKGSIRSGYAALLDLNQNSRFKGMYGSWPELHKLLKQFIWSDVAFVSPIRAFREDIACNLPIMTESRLFKSLRVGNIEVKHRIGMPSLTRCRATDDRVPTTLMKEYYSQRAAVPGTLILSEGTFVSPGSGGFPNAPGIWDNEQIEAWRAITDEVHRKGSFIFCQLCLMGRVAYAEVVGNEGGQILAPSAIPFEEGAPMPRSMTIEQIKQMVKEFSDAARNALSAGFDGVECHAANGYLIDQFIQDVSNQRNDQYGGNVENRSRFVTEVLEALVEVAGPERVGLRLSPWSEFQGMRMKDPIPQFSDVIEKAKHLNIAYLHLIESRVSGSGDCDSNERLDFAYKLWDGPLLLAGGYKSEDAKALVDSEYPDKDIMVMFGRHFVSNPDLVYRIKENVELSAYDRGTFYSQSSVGYIDYPFSERYRTSQKC</sequence>
<evidence type="ECO:0000313" key="4">
    <source>
        <dbReference type="EMBL" id="KAH7150564.1"/>
    </source>
</evidence>
<gene>
    <name evidence="4" type="ORF">B0J13DRAFT_594820</name>
</gene>
<dbReference type="GO" id="GO:0003959">
    <property type="term" value="F:NADPH dehydrogenase activity"/>
    <property type="evidence" value="ECO:0007669"/>
    <property type="project" value="TreeGrafter"/>
</dbReference>
<proteinExistence type="predicted"/>
<dbReference type="PANTHER" id="PTHR22893">
    <property type="entry name" value="NADH OXIDOREDUCTASE-RELATED"/>
    <property type="match status" value="1"/>
</dbReference>
<evidence type="ECO:0000256" key="1">
    <source>
        <dbReference type="ARBA" id="ARBA00022630"/>
    </source>
</evidence>
<feature type="region of interest" description="Disordered" evidence="2">
    <location>
        <begin position="211"/>
        <end position="238"/>
    </location>
</feature>
<feature type="compositionally biased region" description="Polar residues" evidence="2">
    <location>
        <begin position="212"/>
        <end position="233"/>
    </location>
</feature>
<dbReference type="GO" id="GO:0010181">
    <property type="term" value="F:FMN binding"/>
    <property type="evidence" value="ECO:0007669"/>
    <property type="project" value="InterPro"/>
</dbReference>
<feature type="domain" description="NADH:flavin oxidoreductase/NADH oxidase N-terminal" evidence="3">
    <location>
        <begin position="475"/>
        <end position="802"/>
    </location>
</feature>
<dbReference type="SUPFAM" id="SSF51395">
    <property type="entry name" value="FMN-linked oxidoreductases"/>
    <property type="match status" value="1"/>
</dbReference>
<dbReference type="Pfam" id="PF00724">
    <property type="entry name" value="Oxidored_FMN"/>
    <property type="match status" value="1"/>
</dbReference>
<dbReference type="OrthoDB" id="276546at2759"/>
<dbReference type="Gene3D" id="3.20.20.70">
    <property type="entry name" value="Aldolase class I"/>
    <property type="match status" value="1"/>
</dbReference>
<feature type="region of interest" description="Disordered" evidence="2">
    <location>
        <begin position="1"/>
        <end position="20"/>
    </location>
</feature>
<keyword evidence="5" id="KW-1185">Reference proteome</keyword>
<accession>A0A9P9F2V1</accession>
<dbReference type="InterPro" id="IPR001155">
    <property type="entry name" value="OxRdtase_FMN_N"/>
</dbReference>